<dbReference type="AlphaFoldDB" id="A0A3E0HD64"/>
<evidence type="ECO:0000313" key="4">
    <source>
        <dbReference type="Proteomes" id="UP000256269"/>
    </source>
</evidence>
<feature type="transmembrane region" description="Helical" evidence="2">
    <location>
        <begin position="12"/>
        <end position="34"/>
    </location>
</feature>
<accession>A0A3E0HD64</accession>
<dbReference type="EMBL" id="QUNO01000010">
    <property type="protein sequence ID" value="REH42733.1"/>
    <property type="molecule type" value="Genomic_DNA"/>
</dbReference>
<sequence>MTTDLSQADRAAVGLLYLGVLIAWASVAAGIAFVRLYTWLDNLPPHTTKQRITRTVTADPTTTPNDNSTPGRPRPVRKAAAIIGGLTALISGLVGSGLITDGQGGALTGLIAAVVALLGAFGFVASSEGKVTPLSDPHDNTGTQLVPATIETEGSEAPTK</sequence>
<keyword evidence="2" id="KW-1133">Transmembrane helix</keyword>
<gene>
    <name evidence="3" type="ORF">BCF44_110230</name>
</gene>
<keyword evidence="2" id="KW-0472">Membrane</keyword>
<reference evidence="3 4" key="1">
    <citation type="submission" date="2018-08" db="EMBL/GenBank/DDBJ databases">
        <title>Genomic Encyclopedia of Archaeal and Bacterial Type Strains, Phase II (KMG-II): from individual species to whole genera.</title>
        <authorList>
            <person name="Goeker M."/>
        </authorList>
    </citation>
    <scope>NUCLEOTIDE SEQUENCE [LARGE SCALE GENOMIC DNA]</scope>
    <source>
        <strain evidence="3 4">DSM 45791</strain>
    </source>
</reference>
<feature type="transmembrane region" description="Helical" evidence="2">
    <location>
        <begin position="79"/>
        <end position="99"/>
    </location>
</feature>
<evidence type="ECO:0000256" key="2">
    <source>
        <dbReference type="SAM" id="Phobius"/>
    </source>
</evidence>
<dbReference type="Proteomes" id="UP000256269">
    <property type="component" value="Unassembled WGS sequence"/>
</dbReference>
<organism evidence="3 4">
    <name type="scientific">Kutzneria buriramensis</name>
    <dbReference type="NCBI Taxonomy" id="1045776"/>
    <lineage>
        <taxon>Bacteria</taxon>
        <taxon>Bacillati</taxon>
        <taxon>Actinomycetota</taxon>
        <taxon>Actinomycetes</taxon>
        <taxon>Pseudonocardiales</taxon>
        <taxon>Pseudonocardiaceae</taxon>
        <taxon>Kutzneria</taxon>
    </lineage>
</organism>
<evidence type="ECO:0000313" key="3">
    <source>
        <dbReference type="EMBL" id="REH42733.1"/>
    </source>
</evidence>
<name>A0A3E0HD64_9PSEU</name>
<evidence type="ECO:0000256" key="1">
    <source>
        <dbReference type="SAM" id="MobiDB-lite"/>
    </source>
</evidence>
<keyword evidence="4" id="KW-1185">Reference proteome</keyword>
<feature type="region of interest" description="Disordered" evidence="1">
    <location>
        <begin position="53"/>
        <end position="75"/>
    </location>
</feature>
<dbReference type="RefSeq" id="WP_246015667.1">
    <property type="nucleotide sequence ID" value="NZ_CP144375.1"/>
</dbReference>
<proteinExistence type="predicted"/>
<feature type="transmembrane region" description="Helical" evidence="2">
    <location>
        <begin position="105"/>
        <end position="125"/>
    </location>
</feature>
<keyword evidence="2" id="KW-0812">Transmembrane</keyword>
<protein>
    <submittedName>
        <fullName evidence="3">Uncharacterized protein</fullName>
    </submittedName>
</protein>
<comment type="caution">
    <text evidence="3">The sequence shown here is derived from an EMBL/GenBank/DDBJ whole genome shotgun (WGS) entry which is preliminary data.</text>
</comment>
<feature type="compositionally biased region" description="Low complexity" evidence="1">
    <location>
        <begin position="53"/>
        <end position="70"/>
    </location>
</feature>